<organism evidence="1">
    <name type="scientific">marine sediment metagenome</name>
    <dbReference type="NCBI Taxonomy" id="412755"/>
    <lineage>
        <taxon>unclassified sequences</taxon>
        <taxon>metagenomes</taxon>
        <taxon>ecological metagenomes</taxon>
    </lineage>
</organism>
<dbReference type="AlphaFoldDB" id="X1C3V4"/>
<accession>X1C3V4</accession>
<gene>
    <name evidence="1" type="ORF">S01H4_41800</name>
</gene>
<protein>
    <submittedName>
        <fullName evidence="1">Uncharacterized protein</fullName>
    </submittedName>
</protein>
<name>X1C3V4_9ZZZZ</name>
<evidence type="ECO:0000313" key="1">
    <source>
        <dbReference type="EMBL" id="GAH01997.1"/>
    </source>
</evidence>
<sequence>MTKEEKYEKALSEIREIADDDSDILLDHKRDMNIAWTQLDEIAEIAIKALE</sequence>
<dbReference type="EMBL" id="BART01022891">
    <property type="protein sequence ID" value="GAH01997.1"/>
    <property type="molecule type" value="Genomic_DNA"/>
</dbReference>
<reference evidence="1" key="1">
    <citation type="journal article" date="2014" name="Front. Microbiol.">
        <title>High frequency of phylogenetically diverse reductive dehalogenase-homologous genes in deep subseafloor sedimentary metagenomes.</title>
        <authorList>
            <person name="Kawai M."/>
            <person name="Futagami T."/>
            <person name="Toyoda A."/>
            <person name="Takaki Y."/>
            <person name="Nishi S."/>
            <person name="Hori S."/>
            <person name="Arai W."/>
            <person name="Tsubouchi T."/>
            <person name="Morono Y."/>
            <person name="Uchiyama I."/>
            <person name="Ito T."/>
            <person name="Fujiyama A."/>
            <person name="Inagaki F."/>
            <person name="Takami H."/>
        </authorList>
    </citation>
    <scope>NUCLEOTIDE SEQUENCE</scope>
    <source>
        <strain evidence="1">Expedition CK06-06</strain>
    </source>
</reference>
<comment type="caution">
    <text evidence="1">The sequence shown here is derived from an EMBL/GenBank/DDBJ whole genome shotgun (WGS) entry which is preliminary data.</text>
</comment>
<proteinExistence type="predicted"/>